<dbReference type="PROSITE" id="PS50961">
    <property type="entry name" value="HTH_LA"/>
    <property type="match status" value="1"/>
</dbReference>
<dbReference type="InterPro" id="IPR006630">
    <property type="entry name" value="La_HTH"/>
</dbReference>
<dbReference type="AlphaFoldDB" id="A0A0P5UQ32"/>
<dbReference type="InterPro" id="IPR035979">
    <property type="entry name" value="RBD_domain_sf"/>
</dbReference>
<proteinExistence type="predicted"/>
<dbReference type="Pfam" id="PF05383">
    <property type="entry name" value="La"/>
    <property type="match status" value="1"/>
</dbReference>
<evidence type="ECO:0000256" key="3">
    <source>
        <dbReference type="ARBA" id="ARBA00023242"/>
    </source>
</evidence>
<dbReference type="SMART" id="SM00715">
    <property type="entry name" value="LA"/>
    <property type="match status" value="1"/>
</dbReference>
<evidence type="ECO:0000256" key="4">
    <source>
        <dbReference type="SAM" id="MobiDB-lite"/>
    </source>
</evidence>
<dbReference type="CDD" id="cd08028">
    <property type="entry name" value="LARP_3"/>
    <property type="match status" value="1"/>
</dbReference>
<dbReference type="InterPro" id="IPR036390">
    <property type="entry name" value="WH_DNA-bd_sf"/>
</dbReference>
<keyword evidence="5" id="KW-0812">Transmembrane</keyword>
<keyword evidence="5" id="KW-0472">Membrane</keyword>
<feature type="region of interest" description="Disordered" evidence="4">
    <location>
        <begin position="519"/>
        <end position="577"/>
    </location>
</feature>
<dbReference type="Proteomes" id="UP000076858">
    <property type="component" value="Unassembled WGS sequence"/>
</dbReference>
<evidence type="ECO:0000256" key="5">
    <source>
        <dbReference type="SAM" id="Phobius"/>
    </source>
</evidence>
<evidence type="ECO:0000256" key="1">
    <source>
        <dbReference type="ARBA" id="ARBA00004123"/>
    </source>
</evidence>
<keyword evidence="2" id="KW-0694">RNA-binding</keyword>
<dbReference type="OrthoDB" id="5857104at2759"/>
<dbReference type="Pfam" id="PF08777">
    <property type="entry name" value="RRM_3"/>
    <property type="match status" value="1"/>
</dbReference>
<dbReference type="STRING" id="35525.A0A0P5UQ32"/>
<dbReference type="PANTHER" id="PTHR22792">
    <property type="entry name" value="LUPUS LA PROTEIN-RELATED"/>
    <property type="match status" value="1"/>
</dbReference>
<organism evidence="6 7">
    <name type="scientific">Daphnia magna</name>
    <dbReference type="NCBI Taxonomy" id="35525"/>
    <lineage>
        <taxon>Eukaryota</taxon>
        <taxon>Metazoa</taxon>
        <taxon>Ecdysozoa</taxon>
        <taxon>Arthropoda</taxon>
        <taxon>Crustacea</taxon>
        <taxon>Branchiopoda</taxon>
        <taxon>Diplostraca</taxon>
        <taxon>Cladocera</taxon>
        <taxon>Anomopoda</taxon>
        <taxon>Daphniidae</taxon>
        <taxon>Daphnia</taxon>
    </lineage>
</organism>
<sequence length="577" mass="64997">MYDRKRHSVVVISIRTFVVWAVAYFVLVHFIIILALGSVLKIKFKIQERPKEKVQLKQLGEPGSLVARLEQKEPSLESTKLHEVQVQFGTGFFLVSFFFNPHSTPTHVVVRLVKFFSSTPKKNHALKGSEMATVKQEISDVVIKTEPKEENIKLDSQGISIKAEPNEEKTEDISDKPTNVKTEGDATNGDVITSTDETNELDKKIIRQIEYYFGDFNLPKDKFLKEQMGVDDGWIPIATMLKFARLSQLTKSPKVIFNAMKKSTSGLMEVNESASKIRRSKNQPIPEETAEYLAEIKARTIYCKGFPKEGMSIDKLLDFFKSFPTALSIKMRYFKTKEDCSKFKGSITATFSTKEEASKFMALESVKYNDYTLQRQWSAEWEKEKEQEFEERQKRKAKKITQENGNVTKPDDNVKEEKEKIVLSRGAVLKLVNLPSGIDRDAIKQAFATYPADIAHVEITPDSTAFVRLRGENDGKLVLDKLENKKICVNDASVEVSLLEGEEEETYLKKAEDNVNNRVMNMGRGGFRGRGGRGGGRGRGRGGRGGRGGGYKGKDRKREGSVSGGHGEGSSKRSRDD</sequence>
<name>A0A0P5UQ32_9CRUS</name>
<feature type="region of interest" description="Disordered" evidence="4">
    <location>
        <begin position="392"/>
        <end position="416"/>
    </location>
</feature>
<dbReference type="PANTHER" id="PTHR22792:SF166">
    <property type="entry name" value="LUPUS LA PROTEIN HOMOLOG"/>
    <property type="match status" value="1"/>
</dbReference>
<protein>
    <submittedName>
        <fullName evidence="6">La protein</fullName>
    </submittedName>
</protein>
<dbReference type="GO" id="GO:0010494">
    <property type="term" value="C:cytoplasmic stress granule"/>
    <property type="evidence" value="ECO:0007669"/>
    <property type="project" value="TreeGrafter"/>
</dbReference>
<dbReference type="PRINTS" id="PR00302">
    <property type="entry name" value="LUPUSLA"/>
</dbReference>
<keyword evidence="5" id="KW-1133">Transmembrane helix</keyword>
<dbReference type="InterPro" id="IPR036388">
    <property type="entry name" value="WH-like_DNA-bd_sf"/>
</dbReference>
<feature type="region of interest" description="Disordered" evidence="4">
    <location>
        <begin position="161"/>
        <end position="193"/>
    </location>
</feature>
<dbReference type="InterPro" id="IPR014886">
    <property type="entry name" value="La_xRRM"/>
</dbReference>
<feature type="transmembrane region" description="Helical" evidence="5">
    <location>
        <begin position="12"/>
        <end position="40"/>
    </location>
</feature>
<dbReference type="InterPro" id="IPR045180">
    <property type="entry name" value="La_dom_prot"/>
</dbReference>
<feature type="compositionally biased region" description="Gly residues" evidence="4">
    <location>
        <begin position="523"/>
        <end position="535"/>
    </location>
</feature>
<dbReference type="PROSITE" id="PS50102">
    <property type="entry name" value="RRM"/>
    <property type="match status" value="1"/>
</dbReference>
<keyword evidence="3" id="KW-0539">Nucleus</keyword>
<dbReference type="Gene3D" id="3.30.70.330">
    <property type="match status" value="2"/>
</dbReference>
<feature type="compositionally biased region" description="Basic and acidic residues" evidence="4">
    <location>
        <begin position="164"/>
        <end position="175"/>
    </location>
</feature>
<dbReference type="InterPro" id="IPR002344">
    <property type="entry name" value="Lupus_La"/>
</dbReference>
<dbReference type="EMBL" id="LRGB01002190">
    <property type="protein sequence ID" value="KZS08740.1"/>
    <property type="molecule type" value="Genomic_DNA"/>
</dbReference>
<accession>A0A0P5UQ32</accession>
<reference evidence="6 7" key="1">
    <citation type="submission" date="2016-03" db="EMBL/GenBank/DDBJ databases">
        <title>EvidentialGene: Evidence-directed Construction of Genes on Genomes.</title>
        <authorList>
            <person name="Gilbert D.G."/>
            <person name="Choi J.-H."/>
            <person name="Mockaitis K."/>
            <person name="Colbourne J."/>
            <person name="Pfrender M."/>
        </authorList>
    </citation>
    <scope>NUCLEOTIDE SEQUENCE [LARGE SCALE GENOMIC DNA]</scope>
    <source>
        <strain evidence="6 7">Xinb3</strain>
        <tissue evidence="6">Complete organism</tissue>
    </source>
</reference>
<evidence type="ECO:0000313" key="7">
    <source>
        <dbReference type="Proteomes" id="UP000076858"/>
    </source>
</evidence>
<keyword evidence="7" id="KW-1185">Reference proteome</keyword>
<dbReference type="Gene3D" id="1.10.10.10">
    <property type="entry name" value="Winged helix-like DNA-binding domain superfamily/Winged helix DNA-binding domain"/>
    <property type="match status" value="1"/>
</dbReference>
<dbReference type="InterPro" id="IPR000504">
    <property type="entry name" value="RRM_dom"/>
</dbReference>
<dbReference type="SUPFAM" id="SSF54928">
    <property type="entry name" value="RNA-binding domain, RBD"/>
    <property type="match status" value="2"/>
</dbReference>
<dbReference type="GO" id="GO:0045727">
    <property type="term" value="P:positive regulation of translation"/>
    <property type="evidence" value="ECO:0007669"/>
    <property type="project" value="TreeGrafter"/>
</dbReference>
<dbReference type="GO" id="GO:0005829">
    <property type="term" value="C:cytosol"/>
    <property type="evidence" value="ECO:0007669"/>
    <property type="project" value="TreeGrafter"/>
</dbReference>
<dbReference type="CDD" id="cd12291">
    <property type="entry name" value="RRM1_La"/>
    <property type="match status" value="1"/>
</dbReference>
<dbReference type="SUPFAM" id="SSF46785">
    <property type="entry name" value="Winged helix' DNA-binding domain"/>
    <property type="match status" value="1"/>
</dbReference>
<dbReference type="InterPro" id="IPR012677">
    <property type="entry name" value="Nucleotide-bd_a/b_plait_sf"/>
</dbReference>
<comment type="caution">
    <text evidence="6">The sequence shown here is derived from an EMBL/GenBank/DDBJ whole genome shotgun (WGS) entry which is preliminary data.</text>
</comment>
<dbReference type="PROSITE" id="PS51939">
    <property type="entry name" value="XRRM"/>
    <property type="match status" value="1"/>
</dbReference>
<dbReference type="GO" id="GO:0005634">
    <property type="term" value="C:nucleus"/>
    <property type="evidence" value="ECO:0007669"/>
    <property type="project" value="UniProtKB-SubCell"/>
</dbReference>
<comment type="subcellular location">
    <subcellularLocation>
        <location evidence="1">Nucleus</location>
    </subcellularLocation>
</comment>
<evidence type="ECO:0000313" key="6">
    <source>
        <dbReference type="EMBL" id="KZS08740.1"/>
    </source>
</evidence>
<dbReference type="GO" id="GO:0008033">
    <property type="term" value="P:tRNA processing"/>
    <property type="evidence" value="ECO:0007669"/>
    <property type="project" value="TreeGrafter"/>
</dbReference>
<evidence type="ECO:0000256" key="2">
    <source>
        <dbReference type="ARBA" id="ARBA00022884"/>
    </source>
</evidence>
<dbReference type="GO" id="GO:0003729">
    <property type="term" value="F:mRNA binding"/>
    <property type="evidence" value="ECO:0007669"/>
    <property type="project" value="TreeGrafter"/>
</dbReference>
<gene>
    <name evidence="6" type="ORF">APZ42_027422</name>
</gene>
<dbReference type="GO" id="GO:1990904">
    <property type="term" value="C:ribonucleoprotein complex"/>
    <property type="evidence" value="ECO:0007669"/>
    <property type="project" value="UniProtKB-UniRule"/>
</dbReference>